<reference evidence="1 2" key="1">
    <citation type="submission" date="2014-06" db="EMBL/GenBank/DDBJ databases">
        <title>Helicobacter pullorum isolates in fresh chicken meat - phenotypic and genotypic features.</title>
        <authorList>
            <person name="Borges V."/>
            <person name="Santos A."/>
            <person name="Correia C.B."/>
            <person name="Saraiva M."/>
            <person name="Menard A."/>
            <person name="Vieira L."/>
            <person name="Sampaio D.A."/>
            <person name="Gomes J.P."/>
            <person name="Oleastro M."/>
        </authorList>
    </citation>
    <scope>NUCLEOTIDE SEQUENCE [LARGE SCALE GENOMIC DNA]</scope>
    <source>
        <strain evidence="1 2">229336/12</strain>
    </source>
</reference>
<dbReference type="Proteomes" id="UP000037800">
    <property type="component" value="Unassembled WGS sequence"/>
</dbReference>
<dbReference type="EMBL" id="JNUR01000015">
    <property type="protein sequence ID" value="KPH50597.1"/>
    <property type="molecule type" value="Genomic_DNA"/>
</dbReference>
<protein>
    <submittedName>
        <fullName evidence="1">Uncharacterized protein</fullName>
    </submittedName>
</protein>
<comment type="caution">
    <text evidence="1">The sequence shown here is derived from an EMBL/GenBank/DDBJ whole genome shotgun (WGS) entry which is preliminary data.</text>
</comment>
<gene>
    <name evidence="1" type="ORF">HPU229336_01485</name>
</gene>
<dbReference type="AlphaFoldDB" id="A0AAW3J5V2"/>
<evidence type="ECO:0000313" key="1">
    <source>
        <dbReference type="EMBL" id="KPH50597.1"/>
    </source>
</evidence>
<sequence length="112" mass="12837">MESRTVQYLQNLINHSPYSQSTTQILGDTLESEMIKQAGILAYGDLFFYIGVVGSCIFAVLVARYVYFKAQKSNSIRKELDILRNRAIKKAKKSAEIMEKLNNKETKSIRRI</sequence>
<proteinExistence type="predicted"/>
<organism evidence="1 2">
    <name type="scientific">Helicobacter pullorum</name>
    <dbReference type="NCBI Taxonomy" id="35818"/>
    <lineage>
        <taxon>Bacteria</taxon>
        <taxon>Pseudomonadati</taxon>
        <taxon>Campylobacterota</taxon>
        <taxon>Epsilonproteobacteria</taxon>
        <taxon>Campylobacterales</taxon>
        <taxon>Helicobacteraceae</taxon>
        <taxon>Helicobacter</taxon>
    </lineage>
</organism>
<accession>A0AAW3J5V2</accession>
<evidence type="ECO:0000313" key="2">
    <source>
        <dbReference type="Proteomes" id="UP000037800"/>
    </source>
</evidence>
<name>A0AAW3J5V2_9HELI</name>
<dbReference type="RefSeq" id="WP_060662883.1">
    <property type="nucleotide sequence ID" value="NZ_JNUR01000015.1"/>
</dbReference>